<dbReference type="AlphaFoldDB" id="K0KFK5"/>
<feature type="region of interest" description="Disordered" evidence="1">
    <location>
        <begin position="10"/>
        <end position="75"/>
    </location>
</feature>
<evidence type="ECO:0000259" key="2">
    <source>
        <dbReference type="PROSITE" id="PS50020"/>
    </source>
</evidence>
<evidence type="ECO:0000313" key="3">
    <source>
        <dbReference type="EMBL" id="CCH43915.1"/>
    </source>
</evidence>
<feature type="domain" description="WW" evidence="2">
    <location>
        <begin position="91"/>
        <end position="121"/>
    </location>
</feature>
<dbReference type="PROSITE" id="PS01159">
    <property type="entry name" value="WW_DOMAIN_1"/>
    <property type="match status" value="1"/>
</dbReference>
<feature type="compositionally biased region" description="Low complexity" evidence="1">
    <location>
        <begin position="40"/>
        <end position="73"/>
    </location>
</feature>
<dbReference type="CDD" id="cd00201">
    <property type="entry name" value="WW"/>
    <property type="match status" value="1"/>
</dbReference>
<gene>
    <name evidence="3" type="ORF">BN7_3470</name>
</gene>
<feature type="region of interest" description="Disordered" evidence="1">
    <location>
        <begin position="174"/>
        <end position="209"/>
    </location>
</feature>
<dbReference type="EMBL" id="CAIF01000096">
    <property type="protein sequence ID" value="CCH43915.1"/>
    <property type="molecule type" value="Genomic_DNA"/>
</dbReference>
<evidence type="ECO:0000256" key="1">
    <source>
        <dbReference type="SAM" id="MobiDB-lite"/>
    </source>
</evidence>
<proteinExistence type="predicted"/>
<dbReference type="InParanoid" id="K0KFK5"/>
<dbReference type="SUPFAM" id="SSF51045">
    <property type="entry name" value="WW domain"/>
    <property type="match status" value="1"/>
</dbReference>
<dbReference type="InterPro" id="IPR036020">
    <property type="entry name" value="WW_dom_sf"/>
</dbReference>
<name>K0KFK5_WICCF</name>
<organism evidence="3 4">
    <name type="scientific">Wickerhamomyces ciferrii (strain ATCC 14091 / BCRC 22168 / CBS 111 / JCM 3599 / NBRC 0793 / NRRL Y-1031 F-60-10)</name>
    <name type="common">Yeast</name>
    <name type="synonym">Pichia ciferrii</name>
    <dbReference type="NCBI Taxonomy" id="1206466"/>
    <lineage>
        <taxon>Eukaryota</taxon>
        <taxon>Fungi</taxon>
        <taxon>Dikarya</taxon>
        <taxon>Ascomycota</taxon>
        <taxon>Saccharomycotina</taxon>
        <taxon>Saccharomycetes</taxon>
        <taxon>Phaffomycetales</taxon>
        <taxon>Wickerhamomycetaceae</taxon>
        <taxon>Wickerhamomyces</taxon>
    </lineage>
</organism>
<reference evidence="3 4" key="1">
    <citation type="journal article" date="2012" name="Eukaryot. Cell">
        <title>Draft genome sequence of Wickerhamomyces ciferrii NRRL Y-1031 F-60-10.</title>
        <authorList>
            <person name="Schneider J."/>
            <person name="Andrea H."/>
            <person name="Blom J."/>
            <person name="Jaenicke S."/>
            <person name="Ruckert C."/>
            <person name="Schorsch C."/>
            <person name="Szczepanowski R."/>
            <person name="Farwick M."/>
            <person name="Goesmann A."/>
            <person name="Puhler A."/>
            <person name="Schaffer S."/>
            <person name="Tauch A."/>
            <person name="Kohler T."/>
            <person name="Brinkrolf K."/>
        </authorList>
    </citation>
    <scope>NUCLEOTIDE SEQUENCE [LARGE SCALE GENOMIC DNA]</scope>
    <source>
        <strain evidence="4">ATCC 14091 / BCRC 22168 / CBS 111 / JCM 3599 / NBRC 0793 / NRRL Y-1031 F-60-10</strain>
    </source>
</reference>
<dbReference type="InterPro" id="IPR001202">
    <property type="entry name" value="WW_dom"/>
</dbReference>
<dbReference type="Proteomes" id="UP000009328">
    <property type="component" value="Unassembled WGS sequence"/>
</dbReference>
<sequence length="231" mass="26107">MTKLINKITKYGFSSEKQEPNNKGNKIEAHNNLNNDKKSLSINTTFSSTSNTNTRPIGSSSSSSLTSKSNKISPINHDTSGIKIKPIVKSSDWSIRYDPTLSVYFYVNDKTNETQFDHPDEVVSPVVSPILENADSVMNSSGNDTDHKNIFSTSLKRTFSPKLFTSSYNKFDERKPQKVPSRSSFEMSSTPKSSFRNSKDGGDDEDEDIEEFRKQLELEMKSYECERLRSL</sequence>
<evidence type="ECO:0000313" key="4">
    <source>
        <dbReference type="Proteomes" id="UP000009328"/>
    </source>
</evidence>
<dbReference type="PROSITE" id="PS50020">
    <property type="entry name" value="WW_DOMAIN_2"/>
    <property type="match status" value="1"/>
</dbReference>
<keyword evidence="4" id="KW-1185">Reference proteome</keyword>
<feature type="compositionally biased region" description="Basic and acidic residues" evidence="1">
    <location>
        <begin position="16"/>
        <end position="39"/>
    </location>
</feature>
<comment type="caution">
    <text evidence="3">The sequence shown here is derived from an EMBL/GenBank/DDBJ whole genome shotgun (WGS) entry which is preliminary data.</text>
</comment>
<dbReference type="HOGENOM" id="CLU_1200629_0_0_1"/>
<accession>K0KFK5</accession>
<dbReference type="SMART" id="SM00456">
    <property type="entry name" value="WW"/>
    <property type="match status" value="1"/>
</dbReference>
<feature type="compositionally biased region" description="Polar residues" evidence="1">
    <location>
        <begin position="180"/>
        <end position="196"/>
    </location>
</feature>
<dbReference type="Gene3D" id="2.20.70.10">
    <property type="match status" value="1"/>
</dbReference>
<protein>
    <recommendedName>
        <fullName evidence="2">WW domain-containing protein</fullName>
    </recommendedName>
</protein>